<comment type="caution">
    <text evidence="3">The sequence shown here is derived from an EMBL/GenBank/DDBJ whole genome shotgun (WGS) entry which is preliminary data.</text>
</comment>
<protein>
    <recommendedName>
        <fullName evidence="2">N-terminal domain-containing protein</fullName>
    </recommendedName>
</protein>
<accession>A0A7Y0Q2S4</accession>
<feature type="domain" description="N-terminal" evidence="2">
    <location>
        <begin position="25"/>
        <end position="104"/>
    </location>
</feature>
<evidence type="ECO:0000313" key="4">
    <source>
        <dbReference type="Proteomes" id="UP000533476"/>
    </source>
</evidence>
<dbReference type="Proteomes" id="UP000533476">
    <property type="component" value="Unassembled WGS sequence"/>
</dbReference>
<feature type="region of interest" description="Disordered" evidence="1">
    <location>
        <begin position="255"/>
        <end position="277"/>
    </location>
</feature>
<sequence length="277" mass="30909">MTRDDAQTRITETLTQLTTDARWPAFLRVMAKFHRYSLNNTLLIFAQRPDATMVNGYRAWQALGRQVQKGERGITILAPLVKREQDESQEVAVRVVGFRTVSVFDVAQTRGEPVRGLPERLLTAKHGPLLAAVEAVIPFPVSRVPDLGGANGVFHTRERTIALLDHLAPDMQVKTLLHEWAHGLRSPGDTRSQGEEEVVAESTAYVVASHFGLDTRAYSVGYVASWSQGDGQAVLAMAEEILRRSQMIVGPLEERLKGQDREWQPDTERTASQAMER</sequence>
<dbReference type="InterPro" id="IPR013610">
    <property type="entry name" value="ArdC_N"/>
</dbReference>
<name>A0A7Y0Q2S4_9FIRM</name>
<evidence type="ECO:0000256" key="1">
    <source>
        <dbReference type="SAM" id="MobiDB-lite"/>
    </source>
</evidence>
<keyword evidence="4" id="KW-1185">Reference proteome</keyword>
<dbReference type="Pfam" id="PF08401">
    <property type="entry name" value="ArdcN"/>
    <property type="match status" value="1"/>
</dbReference>
<dbReference type="GO" id="GO:0003697">
    <property type="term" value="F:single-stranded DNA binding"/>
    <property type="evidence" value="ECO:0007669"/>
    <property type="project" value="InterPro"/>
</dbReference>
<evidence type="ECO:0000313" key="3">
    <source>
        <dbReference type="EMBL" id="NMP23478.1"/>
    </source>
</evidence>
<organism evidence="3 4">
    <name type="scientific">Sulfobacillus harzensis</name>
    <dbReference type="NCBI Taxonomy" id="2729629"/>
    <lineage>
        <taxon>Bacteria</taxon>
        <taxon>Bacillati</taxon>
        <taxon>Bacillota</taxon>
        <taxon>Clostridia</taxon>
        <taxon>Eubacteriales</taxon>
        <taxon>Clostridiales Family XVII. Incertae Sedis</taxon>
        <taxon>Sulfobacillus</taxon>
    </lineage>
</organism>
<evidence type="ECO:0000259" key="2">
    <source>
        <dbReference type="Pfam" id="PF08401"/>
    </source>
</evidence>
<dbReference type="AlphaFoldDB" id="A0A7Y0Q2S4"/>
<proteinExistence type="predicted"/>
<dbReference type="EMBL" id="JABBVZ010000053">
    <property type="protein sequence ID" value="NMP23478.1"/>
    <property type="molecule type" value="Genomic_DNA"/>
</dbReference>
<reference evidence="3 4" key="1">
    <citation type="submission" date="2020-04" db="EMBL/GenBank/DDBJ databases">
        <authorList>
            <person name="Zhang R."/>
            <person name="Schippers A."/>
        </authorList>
    </citation>
    <scope>NUCLEOTIDE SEQUENCE [LARGE SCALE GENOMIC DNA]</scope>
    <source>
        <strain evidence="3 4">DSM 109850</strain>
    </source>
</reference>
<dbReference type="RefSeq" id="WP_169100789.1">
    <property type="nucleotide sequence ID" value="NZ_JABBVZ010000053.1"/>
</dbReference>
<gene>
    <name evidence="3" type="ORF">HIJ39_14115</name>
</gene>